<feature type="compositionally biased region" description="Pro residues" evidence="1">
    <location>
        <begin position="78"/>
        <end position="88"/>
    </location>
</feature>
<feature type="region of interest" description="Disordered" evidence="1">
    <location>
        <begin position="18"/>
        <end position="93"/>
    </location>
</feature>
<name>A0ABM7X0B7_9BACT</name>
<dbReference type="Pfam" id="PF01391">
    <property type="entry name" value="Collagen"/>
    <property type="match status" value="1"/>
</dbReference>
<evidence type="ECO:0000313" key="3">
    <source>
        <dbReference type="Proteomes" id="UP001162891"/>
    </source>
</evidence>
<protein>
    <recommendedName>
        <fullName evidence="4">Collagen triple helix repeat protein</fullName>
    </recommendedName>
</protein>
<accession>A0ABM7X0B7</accession>
<dbReference type="PROSITE" id="PS51257">
    <property type="entry name" value="PROKAR_LIPOPROTEIN"/>
    <property type="match status" value="1"/>
</dbReference>
<dbReference type="EMBL" id="AP025591">
    <property type="protein sequence ID" value="BDG05172.1"/>
    <property type="molecule type" value="Genomic_DNA"/>
</dbReference>
<gene>
    <name evidence="2" type="ORF">AMOR_41680</name>
</gene>
<feature type="compositionally biased region" description="Low complexity" evidence="1">
    <location>
        <begin position="45"/>
        <end position="73"/>
    </location>
</feature>
<evidence type="ECO:0000256" key="1">
    <source>
        <dbReference type="SAM" id="MobiDB-lite"/>
    </source>
</evidence>
<sequence>MRLGAVMAALIIAGCSEYGPQGPPGSPGEKGEPGTPGGPPGPSGPQGIQGAAGAVGAPGPAGATGPAGPIGPAGEPGPAGPAGPPGPAGTPGAGADFAGSAVVPNNVFSTLFGLALPTSMEAGGVVAYVNVVSSNGVDVESSQCTLSVAIVSRQGEAWVGSSPPTCARAQSAGGGLNVTFDTTWEGTNGVILVRATSALKPTPTSVTARYVVRNVASDAGLVPFAY</sequence>
<proteinExistence type="predicted"/>
<evidence type="ECO:0000313" key="2">
    <source>
        <dbReference type="EMBL" id="BDG05172.1"/>
    </source>
</evidence>
<keyword evidence="3" id="KW-1185">Reference proteome</keyword>
<organism evidence="2 3">
    <name type="scientific">Anaeromyxobacter oryzae</name>
    <dbReference type="NCBI Taxonomy" id="2918170"/>
    <lineage>
        <taxon>Bacteria</taxon>
        <taxon>Pseudomonadati</taxon>
        <taxon>Myxococcota</taxon>
        <taxon>Myxococcia</taxon>
        <taxon>Myxococcales</taxon>
        <taxon>Cystobacterineae</taxon>
        <taxon>Anaeromyxobacteraceae</taxon>
        <taxon>Anaeromyxobacter</taxon>
    </lineage>
</organism>
<dbReference type="PANTHER" id="PTHR24637:SF421">
    <property type="entry name" value="CUTICLE COLLAGEN DPY-2"/>
    <property type="match status" value="1"/>
</dbReference>
<dbReference type="PANTHER" id="PTHR24637">
    <property type="entry name" value="COLLAGEN"/>
    <property type="match status" value="1"/>
</dbReference>
<reference evidence="3" key="1">
    <citation type="journal article" date="2022" name="Int. J. Syst. Evol. Microbiol.">
        <title>Anaeromyxobacter oryzae sp. nov., Anaeromyxobacter diazotrophicus sp. nov. and Anaeromyxobacter paludicola sp. nov., isolated from paddy soils.</title>
        <authorList>
            <person name="Itoh H."/>
            <person name="Xu Z."/>
            <person name="Mise K."/>
            <person name="Masuda Y."/>
            <person name="Ushijima N."/>
            <person name="Hayakawa C."/>
            <person name="Shiratori Y."/>
            <person name="Senoo K."/>
        </authorList>
    </citation>
    <scope>NUCLEOTIDE SEQUENCE [LARGE SCALE GENOMIC DNA]</scope>
    <source>
        <strain evidence="3">Red232</strain>
    </source>
</reference>
<dbReference type="Proteomes" id="UP001162891">
    <property type="component" value="Chromosome"/>
</dbReference>
<evidence type="ECO:0008006" key="4">
    <source>
        <dbReference type="Google" id="ProtNLM"/>
    </source>
</evidence>
<dbReference type="InterPro" id="IPR008160">
    <property type="entry name" value="Collagen"/>
</dbReference>